<dbReference type="GeneID" id="28490266"/>
<reference evidence="2 4" key="2">
    <citation type="journal article" date="2016" name="Int. J. Syst. Evol. Microbiol.">
        <title>Pyrococcus kukulkanii sp. nov., a hyperthermophilic, piezophilic archaeon isolated from a deep-sea hydrothermal vent.</title>
        <authorList>
            <person name="Callac N."/>
            <person name="Oger P."/>
            <person name="Lesongeur F."/>
            <person name="Rattray J.E."/>
            <person name="Vannier P."/>
            <person name="Michoud G."/>
            <person name="Beauverger M."/>
            <person name="Gayet N."/>
            <person name="Rouxel O."/>
            <person name="Jebbar M."/>
            <person name="Godfroy A."/>
        </authorList>
    </citation>
    <scope>NUCLEOTIDE SEQUENCE [LARGE SCALE GENOMIC DNA]</scope>
    <source>
        <strain evidence="2 4">NCB100</strain>
    </source>
</reference>
<protein>
    <submittedName>
        <fullName evidence="2">Membrane protein</fullName>
    </submittedName>
</protein>
<dbReference type="KEGG" id="pyc:TQ32_00510"/>
<dbReference type="AlphaFoldDB" id="A0A127B6Y8"/>
<dbReference type="RefSeq" id="WP_068320003.1">
    <property type="nucleotide sequence ID" value="NZ_CP010835.1"/>
</dbReference>
<reference evidence="4" key="1">
    <citation type="submission" date="2015-02" db="EMBL/GenBank/DDBJ databases">
        <title>Pyrococcus kukulkanii sp. nov., a novel hyperthermophilic archaeon isolated from a deep-sea hydrothermal vent at the Guaymas Basin.</title>
        <authorList>
            <person name="Oger P.M."/>
            <person name="Callac N."/>
            <person name="Jebbar M."/>
            <person name="Godfroy A."/>
        </authorList>
    </citation>
    <scope>NUCLEOTIDE SEQUENCE [LARGE SCALE GENOMIC DNA]</scope>
    <source>
        <strain evidence="4">NCB100</strain>
    </source>
</reference>
<evidence type="ECO:0000313" key="3">
    <source>
        <dbReference type="EMBL" id="MFA4803980.1"/>
    </source>
</evidence>
<gene>
    <name evidence="3" type="ORF">P8X34_04360</name>
    <name evidence="2" type="ORF">TQ32_00510</name>
</gene>
<name>A0A127B6Y8_9EURY</name>
<dbReference type="EMBL" id="JARRIG010000002">
    <property type="protein sequence ID" value="MFA4803980.1"/>
    <property type="molecule type" value="Genomic_DNA"/>
</dbReference>
<accession>A0A127B6Y8</accession>
<feature type="transmembrane region" description="Helical" evidence="1">
    <location>
        <begin position="34"/>
        <end position="65"/>
    </location>
</feature>
<feature type="transmembrane region" description="Helical" evidence="1">
    <location>
        <begin position="109"/>
        <end position="128"/>
    </location>
</feature>
<evidence type="ECO:0000313" key="2">
    <source>
        <dbReference type="EMBL" id="AMM53141.1"/>
    </source>
</evidence>
<keyword evidence="5" id="KW-1185">Reference proteome</keyword>
<dbReference type="STRING" id="1609559.TQ32_00510"/>
<dbReference type="Proteomes" id="UP001571980">
    <property type="component" value="Unassembled WGS sequence"/>
</dbReference>
<feature type="transmembrane region" description="Helical" evidence="1">
    <location>
        <begin position="148"/>
        <end position="173"/>
    </location>
</feature>
<dbReference type="EMBL" id="CP010835">
    <property type="protein sequence ID" value="AMM53141.1"/>
    <property type="molecule type" value="Genomic_DNA"/>
</dbReference>
<dbReference type="PATRIC" id="fig|1609559.3.peg.105"/>
<proteinExistence type="predicted"/>
<evidence type="ECO:0000256" key="1">
    <source>
        <dbReference type="SAM" id="Phobius"/>
    </source>
</evidence>
<feature type="transmembrane region" description="Helical" evidence="1">
    <location>
        <begin position="86"/>
        <end position="103"/>
    </location>
</feature>
<reference evidence="3 5" key="3">
    <citation type="submission" date="2023-03" db="EMBL/GenBank/DDBJ databases">
        <title>Speciation in Pyrococcus: adaptation to high temperature as a mechanism.</title>
        <authorList>
            <person name="Gu J."/>
        </authorList>
    </citation>
    <scope>NUCLEOTIDE SEQUENCE [LARGE SCALE GENOMIC DNA]</scope>
    <source>
        <strain evidence="3 5">LMOA34</strain>
    </source>
</reference>
<evidence type="ECO:0000313" key="5">
    <source>
        <dbReference type="Proteomes" id="UP001571980"/>
    </source>
</evidence>
<sequence length="200" mass="22201">MSWVHVGIALASILVAIAITKELGERYAWVNRKIIHFSIVPAILMMYLGLIEAKIFSAFAFAFAISQLSSHVLKRELEWFQIPGNYGEVFFALSAGVISLLFNPKYATALLSVMAVSDGVTGVIRFFYFRKKGIDVKLKKHWTGSLGFFLTSLVIALVFLNATTLVRIAWALILTLAEYQPWLDDNLAVPLAGGILSLFL</sequence>
<dbReference type="OrthoDB" id="100386at2157"/>
<dbReference type="Proteomes" id="UP000070587">
    <property type="component" value="Chromosome"/>
</dbReference>
<keyword evidence="1" id="KW-0812">Transmembrane</keyword>
<keyword evidence="1" id="KW-1133">Transmembrane helix</keyword>
<organism evidence="2 4">
    <name type="scientific">Pyrococcus kukulkanii</name>
    <dbReference type="NCBI Taxonomy" id="1609559"/>
    <lineage>
        <taxon>Archaea</taxon>
        <taxon>Methanobacteriati</taxon>
        <taxon>Methanobacteriota</taxon>
        <taxon>Thermococci</taxon>
        <taxon>Thermococcales</taxon>
        <taxon>Thermococcaceae</taxon>
        <taxon>Pyrococcus</taxon>
    </lineage>
</organism>
<keyword evidence="1" id="KW-0472">Membrane</keyword>
<evidence type="ECO:0000313" key="4">
    <source>
        <dbReference type="Proteomes" id="UP000070587"/>
    </source>
</evidence>